<dbReference type="InterPro" id="IPR014820">
    <property type="entry name" value="PriCT_1"/>
</dbReference>
<keyword evidence="4" id="KW-0175">Coiled coil</keyword>
<dbReference type="InterPro" id="IPR006500">
    <property type="entry name" value="Helicase_put_C_phage/plasmid"/>
</dbReference>
<evidence type="ECO:0000313" key="6">
    <source>
        <dbReference type="EMBL" id="MFD0942912.1"/>
    </source>
</evidence>
<dbReference type="RefSeq" id="WP_381009933.1">
    <property type="nucleotide sequence ID" value="NZ_JBHTJF010000016.1"/>
</dbReference>
<gene>
    <name evidence="6" type="ORF">ACFQ0V_03915</name>
</gene>
<dbReference type="PROSITE" id="PS51206">
    <property type="entry name" value="SF3_HELICASE_1"/>
    <property type="match status" value="1"/>
</dbReference>
<dbReference type="InterPro" id="IPR014818">
    <property type="entry name" value="Phage/plasmid_primase_P4_C"/>
</dbReference>
<feature type="coiled-coil region" evidence="4">
    <location>
        <begin position="315"/>
        <end position="342"/>
    </location>
</feature>
<dbReference type="InterPro" id="IPR027417">
    <property type="entry name" value="P-loop_NTPase"/>
</dbReference>
<keyword evidence="7" id="KW-1185">Reference proteome</keyword>
<name>A0ABW3GVM9_9BACL</name>
<dbReference type="InterPro" id="IPR051620">
    <property type="entry name" value="ORF904-like_C"/>
</dbReference>
<dbReference type="Proteomes" id="UP001596976">
    <property type="component" value="Unassembled WGS sequence"/>
</dbReference>
<sequence length="745" mass="84549">MRAMHLYTAPTVGRENSLSFSNQAVITDEHSLRDAVAYDHVCAEFDKHQRSSANFLAADNVVLDLDNDHSDDPQDWIDMTDITTAFPNVSCVVVSSRNHQKQKGNLSARPRFHVYFPTEVITDAEEYKQLKTKIADTFPFFDRNALDSARFIFGVSHPDILIHDGDQLITEFLIDDFEAWDADLDKITEGSRNNTMSHYAGRVIIRYGDTDEAKALFDEKAALCEPPLPDEELALIWQSALKFGRKIASLEGYIPPEKYHMDFLLKPSEYSDIGQAEVFVQEYETKVRYSPSTKYLVYNGSYWEESDLKAQGLSQDLAIRQVEEAESLLKKARAEMKENGALDLLESLPTKKAITLFNKAQAHAYRQYLTAENYKKYAVKRGDTRAIHATTKEAKTRLEIYPGALDSDEFLLNTPSHTLDLKTGERFEHHYEHFITKQTAVDPSDDNADIWQDALKVFFEDDQELIEYVQKVAGLATIGKVYVEAMIIAYGDGRNGKSTFWNVISRVLGNYSGTISADILTVGFSRNAKPELAEAKGKRLLIAAELEEGMRLNTSNVKQLSSTDEINAEKKYKDPFKFVPSHTLVLYTNHLPKVGAVDAGTWRRLIVIPFQAKIEGSSDIKNYADYLFHEAGGAILQWIIEGAGQVIQDGYKIKQPKVVQDAIQKYKEANDWFHHFITERCEVGETLEEKSGELYQEYRAFSMSVGEYARSTAEFYTALEGEGFERKRTKHGRMVLGLQLKSEFN</sequence>
<dbReference type="SMART" id="SM00942">
    <property type="entry name" value="PriCT_1"/>
    <property type="match status" value="1"/>
</dbReference>
<dbReference type="Pfam" id="PF08706">
    <property type="entry name" value="D5_N"/>
    <property type="match status" value="1"/>
</dbReference>
<accession>A0ABW3GVM9</accession>
<organism evidence="6 7">
    <name type="scientific">Savagea faecisuis</name>
    <dbReference type="NCBI Taxonomy" id="1274803"/>
    <lineage>
        <taxon>Bacteria</taxon>
        <taxon>Bacillati</taxon>
        <taxon>Bacillota</taxon>
        <taxon>Bacilli</taxon>
        <taxon>Bacillales</taxon>
        <taxon>Caryophanaceae</taxon>
        <taxon>Savagea</taxon>
    </lineage>
</organism>
<feature type="domain" description="SF3 helicase" evidence="5">
    <location>
        <begin position="464"/>
        <end position="623"/>
    </location>
</feature>
<dbReference type="PANTHER" id="PTHR35372">
    <property type="entry name" value="ATP BINDING PROTEIN-RELATED"/>
    <property type="match status" value="1"/>
</dbReference>
<evidence type="ECO:0000256" key="3">
    <source>
        <dbReference type="ARBA" id="ARBA00022840"/>
    </source>
</evidence>
<dbReference type="NCBIfam" id="TIGR01613">
    <property type="entry name" value="primase_Cterm"/>
    <property type="match status" value="1"/>
</dbReference>
<keyword evidence="1" id="KW-0547">Nucleotide-binding</keyword>
<dbReference type="SUPFAM" id="SSF52540">
    <property type="entry name" value="P-loop containing nucleoside triphosphate hydrolases"/>
    <property type="match status" value="1"/>
</dbReference>
<dbReference type="PANTHER" id="PTHR35372:SF2">
    <property type="entry name" value="SF3 HELICASE DOMAIN-CONTAINING PROTEIN"/>
    <property type="match status" value="1"/>
</dbReference>
<proteinExistence type="predicted"/>
<dbReference type="InterPro" id="IPR045455">
    <property type="entry name" value="NrS-1_pol-like_helicase"/>
</dbReference>
<evidence type="ECO:0000313" key="7">
    <source>
        <dbReference type="Proteomes" id="UP001596976"/>
    </source>
</evidence>
<dbReference type="EMBL" id="JBHTJF010000016">
    <property type="protein sequence ID" value="MFD0942912.1"/>
    <property type="molecule type" value="Genomic_DNA"/>
</dbReference>
<dbReference type="SMART" id="SM00885">
    <property type="entry name" value="D5_N"/>
    <property type="match status" value="1"/>
</dbReference>
<evidence type="ECO:0000259" key="5">
    <source>
        <dbReference type="PROSITE" id="PS51206"/>
    </source>
</evidence>
<evidence type="ECO:0000256" key="2">
    <source>
        <dbReference type="ARBA" id="ARBA00022801"/>
    </source>
</evidence>
<evidence type="ECO:0000256" key="4">
    <source>
        <dbReference type="SAM" id="Coils"/>
    </source>
</evidence>
<dbReference type="InterPro" id="IPR014015">
    <property type="entry name" value="Helicase_SF3_DNA-vir"/>
</dbReference>
<evidence type="ECO:0000256" key="1">
    <source>
        <dbReference type="ARBA" id="ARBA00022741"/>
    </source>
</evidence>
<comment type="caution">
    <text evidence="6">The sequence shown here is derived from an EMBL/GenBank/DDBJ whole genome shotgun (WGS) entry which is preliminary data.</text>
</comment>
<dbReference type="Gene3D" id="3.40.50.300">
    <property type="entry name" value="P-loop containing nucleotide triphosphate hydrolases"/>
    <property type="match status" value="1"/>
</dbReference>
<keyword evidence="2" id="KW-0378">Hydrolase</keyword>
<reference evidence="7" key="1">
    <citation type="journal article" date="2019" name="Int. J. Syst. Evol. Microbiol.">
        <title>The Global Catalogue of Microorganisms (GCM) 10K type strain sequencing project: providing services to taxonomists for standard genome sequencing and annotation.</title>
        <authorList>
            <consortium name="The Broad Institute Genomics Platform"/>
            <consortium name="The Broad Institute Genome Sequencing Center for Infectious Disease"/>
            <person name="Wu L."/>
            <person name="Ma J."/>
        </authorList>
    </citation>
    <scope>NUCLEOTIDE SEQUENCE [LARGE SCALE GENOMIC DNA]</scope>
    <source>
        <strain evidence="7">CCUG 63563</strain>
    </source>
</reference>
<dbReference type="Pfam" id="PF19263">
    <property type="entry name" value="DUF5906"/>
    <property type="match status" value="1"/>
</dbReference>
<keyword evidence="3" id="KW-0067">ATP-binding</keyword>
<protein>
    <submittedName>
        <fullName evidence="6">Phage/plasmid primase, P4 family</fullName>
    </submittedName>
</protein>